<dbReference type="NCBIfam" id="TIGR04272">
    <property type="entry name" value="cxxc_cxxc_Mbark"/>
    <property type="match status" value="1"/>
</dbReference>
<protein>
    <recommendedName>
        <fullName evidence="1">CxxC-x17-CxxC domain-containing protein</fullName>
    </recommendedName>
</protein>
<dbReference type="InterPro" id="IPR026363">
    <property type="entry name" value="CxxC-x17-CxxC_dom"/>
</dbReference>
<name>A0A2M7XLG4_9BACT</name>
<accession>A0A2M7XLG4</accession>
<dbReference type="Pfam" id="PF23477">
    <property type="entry name" value="zf_Tbcl_2"/>
    <property type="match status" value="1"/>
</dbReference>
<dbReference type="EMBL" id="PFWP01000050">
    <property type="protein sequence ID" value="PJA49521.1"/>
    <property type="molecule type" value="Genomic_DNA"/>
</dbReference>
<evidence type="ECO:0000259" key="1">
    <source>
        <dbReference type="Pfam" id="PF23477"/>
    </source>
</evidence>
<evidence type="ECO:0000313" key="2">
    <source>
        <dbReference type="EMBL" id="PJA49521.1"/>
    </source>
</evidence>
<organism evidence="2 3">
    <name type="scientific">Candidatus Shapirobacteria bacterium CG_4_9_14_3_um_filter_39_13</name>
    <dbReference type="NCBI Taxonomy" id="1974479"/>
    <lineage>
        <taxon>Bacteria</taxon>
        <taxon>Candidatus Shapironibacteriota</taxon>
    </lineage>
</organism>
<feature type="domain" description="CxxC-x17-CxxC" evidence="1">
    <location>
        <begin position="10"/>
        <end position="46"/>
    </location>
</feature>
<evidence type="ECO:0000313" key="3">
    <source>
        <dbReference type="Proteomes" id="UP000230062"/>
    </source>
</evidence>
<proteinExistence type="predicted"/>
<dbReference type="AlphaFoldDB" id="A0A2M7XLG4"/>
<dbReference type="Proteomes" id="UP000230062">
    <property type="component" value="Unassembled WGS sequence"/>
</dbReference>
<gene>
    <name evidence="2" type="ORF">CO169_01735</name>
</gene>
<reference evidence="3" key="1">
    <citation type="submission" date="2017-09" db="EMBL/GenBank/DDBJ databases">
        <title>Depth-based differentiation of microbial function through sediment-hosted aquifers and enrichment of novel symbionts in the deep terrestrial subsurface.</title>
        <authorList>
            <person name="Probst A.J."/>
            <person name="Ladd B."/>
            <person name="Jarett J.K."/>
            <person name="Geller-Mcgrath D.E."/>
            <person name="Sieber C.M.K."/>
            <person name="Emerson J.B."/>
            <person name="Anantharaman K."/>
            <person name="Thomas B.C."/>
            <person name="Malmstrom R."/>
            <person name="Stieglmeier M."/>
            <person name="Klingl A."/>
            <person name="Woyke T."/>
            <person name="Ryan C.M."/>
            <person name="Banfield J.F."/>
        </authorList>
    </citation>
    <scope>NUCLEOTIDE SEQUENCE [LARGE SCALE GENOMIC DNA]</scope>
</reference>
<feature type="non-terminal residue" evidence="2">
    <location>
        <position position="1"/>
    </location>
</feature>
<sequence>TPAGTDQQGRQLYSVKCANCGKQTEVPFKPSGDRPVYCRDCYMQKKGGA</sequence>
<comment type="caution">
    <text evidence="2">The sequence shown here is derived from an EMBL/GenBank/DDBJ whole genome shotgun (WGS) entry which is preliminary data.</text>
</comment>